<protein>
    <submittedName>
        <fullName evidence="1">Uncharacterized protein</fullName>
    </submittedName>
</protein>
<keyword evidence="2" id="KW-1185">Reference proteome</keyword>
<evidence type="ECO:0000313" key="2">
    <source>
        <dbReference type="Proteomes" id="UP001497535"/>
    </source>
</evidence>
<gene>
    <name evidence="1" type="ORF">MENTE1834_LOCUS37419</name>
</gene>
<comment type="caution">
    <text evidence="1">The sequence shown here is derived from an EMBL/GenBank/DDBJ whole genome shotgun (WGS) entry which is preliminary data.</text>
</comment>
<name>A0ACB1AFV4_MELEN</name>
<sequence>MRLTTNRITITTTRKWMRENVWLLCGYSLMANKRPAGGPSILKYNPSIKILVTLSLPLFSTKL</sequence>
<evidence type="ECO:0000313" key="1">
    <source>
        <dbReference type="EMBL" id="CAK5089684.1"/>
    </source>
</evidence>
<dbReference type="EMBL" id="CAVMJV010000078">
    <property type="protein sequence ID" value="CAK5089684.1"/>
    <property type="molecule type" value="Genomic_DNA"/>
</dbReference>
<dbReference type="Proteomes" id="UP001497535">
    <property type="component" value="Unassembled WGS sequence"/>
</dbReference>
<proteinExistence type="predicted"/>
<organism evidence="1 2">
    <name type="scientific">Meloidogyne enterolobii</name>
    <name type="common">Root-knot nematode worm</name>
    <name type="synonym">Meloidogyne mayaguensis</name>
    <dbReference type="NCBI Taxonomy" id="390850"/>
    <lineage>
        <taxon>Eukaryota</taxon>
        <taxon>Metazoa</taxon>
        <taxon>Ecdysozoa</taxon>
        <taxon>Nematoda</taxon>
        <taxon>Chromadorea</taxon>
        <taxon>Rhabditida</taxon>
        <taxon>Tylenchina</taxon>
        <taxon>Tylenchomorpha</taxon>
        <taxon>Tylenchoidea</taxon>
        <taxon>Meloidogynidae</taxon>
        <taxon>Meloidogyninae</taxon>
        <taxon>Meloidogyne</taxon>
    </lineage>
</organism>
<accession>A0ACB1AFV4</accession>
<reference evidence="1" key="1">
    <citation type="submission" date="2023-11" db="EMBL/GenBank/DDBJ databases">
        <authorList>
            <person name="Poullet M."/>
        </authorList>
    </citation>
    <scope>NUCLEOTIDE SEQUENCE</scope>
    <source>
        <strain evidence="1">E1834</strain>
    </source>
</reference>